<evidence type="ECO:0000256" key="1">
    <source>
        <dbReference type="SAM" id="MobiDB-lite"/>
    </source>
</evidence>
<protein>
    <recommendedName>
        <fullName evidence="2">Rib domain-containing protein</fullName>
    </recommendedName>
</protein>
<dbReference type="EMBL" id="CP031023">
    <property type="protein sequence ID" value="AZA16017.1"/>
    <property type="molecule type" value="Genomic_DNA"/>
</dbReference>
<proteinExistence type="predicted"/>
<reference evidence="3" key="1">
    <citation type="submission" date="2018-07" db="EMBL/GenBank/DDBJ databases">
        <authorList>
            <person name="Somerville V."/>
        </authorList>
    </citation>
    <scope>NUCLEOTIDE SEQUENCE</scope>
    <source>
        <strain evidence="3">NWC_2_2</strain>
    </source>
</reference>
<name>A0A3G6JDE4_LACDL</name>
<dbReference type="Pfam" id="PF08428">
    <property type="entry name" value="Rib"/>
    <property type="match status" value="1"/>
</dbReference>
<dbReference type="InterPro" id="IPR059115">
    <property type="entry name" value="Rib"/>
</dbReference>
<organism evidence="3">
    <name type="scientific">Lactobacillus delbrueckii subsp. lactis</name>
    <dbReference type="NCBI Taxonomy" id="29397"/>
    <lineage>
        <taxon>Bacteria</taxon>
        <taxon>Bacillati</taxon>
        <taxon>Bacillota</taxon>
        <taxon>Bacilli</taxon>
        <taxon>Lactobacillales</taxon>
        <taxon>Lactobacillaceae</taxon>
        <taxon>Lactobacillus</taxon>
    </lineage>
</organism>
<dbReference type="AlphaFoldDB" id="A0A3G6JDE4"/>
<feature type="domain" description="Rib" evidence="2">
    <location>
        <begin position="2"/>
        <end position="51"/>
    </location>
</feature>
<evidence type="ECO:0000313" key="3">
    <source>
        <dbReference type="EMBL" id="AZA16017.1"/>
    </source>
</evidence>
<feature type="region of interest" description="Disordered" evidence="1">
    <location>
        <begin position="77"/>
        <end position="102"/>
    </location>
</feature>
<accession>A0A3G6JDE4</accession>
<gene>
    <name evidence="3" type="ORF">DQL93_05255</name>
</gene>
<evidence type="ECO:0000259" key="2">
    <source>
        <dbReference type="Pfam" id="PF08428"/>
    </source>
</evidence>
<sequence>MTNRAKLPKKTSFRFARVPNFKWAGSYYAAVLVTYPDKSQEYTRQVKVTVKRQKDKGKTVAYGAKLTAKSLIKNAKALPKKGTSSRKRSTPSRLGLTCLLSK</sequence>